<comment type="caution">
    <text evidence="1">The sequence shown here is derived from an EMBL/GenBank/DDBJ whole genome shotgun (WGS) entry which is preliminary data.</text>
</comment>
<sequence>MNKSHWITVLLDGSVSDALIENLIDVSFELTL</sequence>
<dbReference type="AlphaFoldDB" id="D5QDI3"/>
<name>D5QDI3_NOVHA</name>
<dbReference type="SUPFAM" id="SSF142906">
    <property type="entry name" value="YjbR-like"/>
    <property type="match status" value="1"/>
</dbReference>
<organism evidence="1 2">
    <name type="scientific">Novacetimonas hansenii ATCC 23769</name>
    <dbReference type="NCBI Taxonomy" id="714995"/>
    <lineage>
        <taxon>Bacteria</taxon>
        <taxon>Pseudomonadati</taxon>
        <taxon>Pseudomonadota</taxon>
        <taxon>Alphaproteobacteria</taxon>
        <taxon>Acetobacterales</taxon>
        <taxon>Acetobacteraceae</taxon>
        <taxon>Novacetimonas</taxon>
    </lineage>
</organism>
<evidence type="ECO:0000313" key="2">
    <source>
        <dbReference type="Proteomes" id="UP000006468"/>
    </source>
</evidence>
<accession>D5QDI3</accession>
<reference evidence="1 2" key="1">
    <citation type="journal article" date="2010" name="J. Bacteriol.">
        <title>Genome sequence of a cellulose-producing bacterium, Gluconacetobacter hansenii ATCC 23769.</title>
        <authorList>
            <person name="Iyer P.R."/>
            <person name="Geib S.M."/>
            <person name="Catchmark J."/>
            <person name="Kao T.H."/>
            <person name="Tien M."/>
        </authorList>
    </citation>
    <scope>NUCLEOTIDE SEQUENCE [LARGE SCALE GENOMIC DNA]</scope>
    <source>
        <strain evidence="1 2">ATCC 23769</strain>
    </source>
</reference>
<protein>
    <submittedName>
        <fullName evidence="1">Uncharacterized protein</fullName>
    </submittedName>
</protein>
<evidence type="ECO:0000313" key="1">
    <source>
        <dbReference type="EMBL" id="EFG84864.1"/>
    </source>
</evidence>
<dbReference type="EMBL" id="ADTV01000018">
    <property type="protein sequence ID" value="EFG84864.1"/>
    <property type="molecule type" value="Genomic_DNA"/>
</dbReference>
<proteinExistence type="predicted"/>
<dbReference type="Proteomes" id="UP000006468">
    <property type="component" value="Chromosome"/>
</dbReference>
<dbReference type="Gene3D" id="3.90.1150.30">
    <property type="match status" value="1"/>
</dbReference>
<dbReference type="InterPro" id="IPR038056">
    <property type="entry name" value="YjbR-like_sf"/>
</dbReference>
<gene>
    <name evidence="1" type="ORF">GXY_05968</name>
</gene>
<dbReference type="HOGENOM" id="CLU_3389928_0_0_5"/>